<gene>
    <name evidence="4" type="ORF">POM88_012931</name>
</gene>
<reference evidence="4" key="2">
    <citation type="submission" date="2023-05" db="EMBL/GenBank/DDBJ databases">
        <authorList>
            <person name="Schelkunov M.I."/>
        </authorList>
    </citation>
    <scope>NUCLEOTIDE SEQUENCE</scope>
    <source>
        <strain evidence="4">Hsosn_3</strain>
        <tissue evidence="4">Leaf</tissue>
    </source>
</reference>
<evidence type="ECO:0000256" key="1">
    <source>
        <dbReference type="PROSITE-ProRule" id="PRU00176"/>
    </source>
</evidence>
<protein>
    <recommendedName>
        <fullName evidence="3">RRM domain-containing protein</fullName>
    </recommendedName>
</protein>
<feature type="region of interest" description="Disordered" evidence="2">
    <location>
        <begin position="1"/>
        <end position="25"/>
    </location>
</feature>
<name>A0AAD8IXM5_9APIA</name>
<dbReference type="Gene3D" id="3.30.70.330">
    <property type="match status" value="1"/>
</dbReference>
<accession>A0AAD8IXM5</accession>
<reference evidence="4" key="1">
    <citation type="submission" date="2023-02" db="EMBL/GenBank/DDBJ databases">
        <title>Genome of toxic invasive species Heracleum sosnowskyi carries increased number of genes despite the absence of recent whole-genome duplications.</title>
        <authorList>
            <person name="Schelkunov M."/>
            <person name="Shtratnikova V."/>
            <person name="Makarenko M."/>
            <person name="Klepikova A."/>
            <person name="Omelchenko D."/>
            <person name="Novikova G."/>
            <person name="Obukhova E."/>
            <person name="Bogdanov V."/>
            <person name="Penin A."/>
            <person name="Logacheva M."/>
        </authorList>
    </citation>
    <scope>NUCLEOTIDE SEQUENCE</scope>
    <source>
        <strain evidence="4">Hsosn_3</strain>
        <tissue evidence="4">Leaf</tissue>
    </source>
</reference>
<dbReference type="EMBL" id="JAUIZM010000003">
    <property type="protein sequence ID" value="KAK1393875.1"/>
    <property type="molecule type" value="Genomic_DNA"/>
</dbReference>
<dbReference type="InterPro" id="IPR012677">
    <property type="entry name" value="Nucleotide-bd_a/b_plait_sf"/>
</dbReference>
<evidence type="ECO:0000259" key="3">
    <source>
        <dbReference type="PROSITE" id="PS50102"/>
    </source>
</evidence>
<evidence type="ECO:0000313" key="4">
    <source>
        <dbReference type="EMBL" id="KAK1393875.1"/>
    </source>
</evidence>
<dbReference type="GO" id="GO:0003723">
    <property type="term" value="F:RNA binding"/>
    <property type="evidence" value="ECO:0007669"/>
    <property type="project" value="UniProtKB-UniRule"/>
</dbReference>
<organism evidence="4 5">
    <name type="scientific">Heracleum sosnowskyi</name>
    <dbReference type="NCBI Taxonomy" id="360622"/>
    <lineage>
        <taxon>Eukaryota</taxon>
        <taxon>Viridiplantae</taxon>
        <taxon>Streptophyta</taxon>
        <taxon>Embryophyta</taxon>
        <taxon>Tracheophyta</taxon>
        <taxon>Spermatophyta</taxon>
        <taxon>Magnoliopsida</taxon>
        <taxon>eudicotyledons</taxon>
        <taxon>Gunneridae</taxon>
        <taxon>Pentapetalae</taxon>
        <taxon>asterids</taxon>
        <taxon>campanulids</taxon>
        <taxon>Apiales</taxon>
        <taxon>Apiaceae</taxon>
        <taxon>Apioideae</taxon>
        <taxon>apioid superclade</taxon>
        <taxon>Tordylieae</taxon>
        <taxon>Tordyliinae</taxon>
        <taxon>Heracleum</taxon>
    </lineage>
</organism>
<dbReference type="SUPFAM" id="SSF54928">
    <property type="entry name" value="RNA-binding domain, RBD"/>
    <property type="match status" value="1"/>
</dbReference>
<dbReference type="PROSITE" id="PS50102">
    <property type="entry name" value="RRM"/>
    <property type="match status" value="1"/>
</dbReference>
<proteinExistence type="predicted"/>
<comment type="caution">
    <text evidence="4">The sequence shown here is derived from an EMBL/GenBank/DDBJ whole genome shotgun (WGS) entry which is preliminary data.</text>
</comment>
<sequence length="737" mass="83225">MNRGKEFQTSNENNADEADRNNKENRGEEILKEFVKNSHQFVDKEVYRSFLQGDSVAFSNALKQIHWRSLKIRPAGRDKLENGLPARVISKKSIDGENSEKRLYSQVVIEGARTEERDGWKTVTHKKKNFKTSSNVKVQGSTIFVSKIPNETTAKEIWDLFQNGGDIWDIILPRKRDRKGNRIGFVKTSSELESGRIISNLKQFKGLGRVLKMSINRPQEESVVKKITRGDIGSKKVERSLKDPVTHGEDKNKDAEDDIATKMFSYIESEVDEDIERSMLESLMLVDTKFSEAKEVLKYVEGVGITNVKVVQVSDSIFFLRREGSDDWLNEEKELLGKGCQVVRKVTEKDLVLPRIAHVKCVGLPINAWLETNLKAFTKSFGEWVSCCFQDETLLKLHNPVITLVTSQVDRIEEYLTILVKGKQYKVLFHEIKEHAITEQDGALYKNASTDKHGINMEDFQVTRDEQKANEKVIDKNLKKSENFPEKIDLYDRNLVGDNMRSIGGVDSSGVRLGNKETDGPTNENDLSLVLMEESLQRYEASDDIGTVVLESLSATNEFQVGEGRKLDILKTHCKVKRNTGVCNSLSSSEVSLADEEINSVAKDGEESDDGKSNDHFDQISIGSQGTLCKNLRTMSMGVGRGRPRKRPKRKINPFDFKFSKKNMFKSNKGDGFIKRTGGNLLKIVEDGAQDSNIGKRKNFTKEATDILDTAIHMGLEIPGGREQGIETLARNLEKND</sequence>
<dbReference type="AlphaFoldDB" id="A0AAD8IXM5"/>
<dbReference type="CDD" id="cd00590">
    <property type="entry name" value="RRM_SF"/>
    <property type="match status" value="1"/>
</dbReference>
<dbReference type="Pfam" id="PF00076">
    <property type="entry name" value="RRM_1"/>
    <property type="match status" value="1"/>
</dbReference>
<evidence type="ECO:0000256" key="2">
    <source>
        <dbReference type="SAM" id="MobiDB-lite"/>
    </source>
</evidence>
<feature type="domain" description="RRM" evidence="3">
    <location>
        <begin position="141"/>
        <end position="218"/>
    </location>
</feature>
<dbReference type="InterPro" id="IPR000504">
    <property type="entry name" value="RRM_dom"/>
</dbReference>
<evidence type="ECO:0000313" key="5">
    <source>
        <dbReference type="Proteomes" id="UP001237642"/>
    </source>
</evidence>
<dbReference type="Proteomes" id="UP001237642">
    <property type="component" value="Unassembled WGS sequence"/>
</dbReference>
<keyword evidence="1" id="KW-0694">RNA-binding</keyword>
<dbReference type="InterPro" id="IPR035979">
    <property type="entry name" value="RBD_domain_sf"/>
</dbReference>
<dbReference type="SMART" id="SM00360">
    <property type="entry name" value="RRM"/>
    <property type="match status" value="1"/>
</dbReference>
<keyword evidence="5" id="KW-1185">Reference proteome</keyword>